<proteinExistence type="predicted"/>
<dbReference type="InterPro" id="IPR007374">
    <property type="entry name" value="ASCH_domain"/>
</dbReference>
<evidence type="ECO:0000259" key="1">
    <source>
        <dbReference type="SMART" id="SM01022"/>
    </source>
</evidence>
<dbReference type="InterPro" id="IPR015947">
    <property type="entry name" value="PUA-like_sf"/>
</dbReference>
<dbReference type="PANTHER" id="PTHR39203:SF1">
    <property type="entry name" value="CYTOPLASMIC PROTEIN"/>
    <property type="match status" value="1"/>
</dbReference>
<reference evidence="3" key="1">
    <citation type="journal article" date="2019" name="Int. J. Syst. Evol. Microbiol.">
        <title>The Global Catalogue of Microorganisms (GCM) 10K type strain sequencing project: providing services to taxonomists for standard genome sequencing and annotation.</title>
        <authorList>
            <consortium name="The Broad Institute Genomics Platform"/>
            <consortium name="The Broad Institute Genome Sequencing Center for Infectious Disease"/>
            <person name="Wu L."/>
            <person name="Ma J."/>
        </authorList>
    </citation>
    <scope>NUCLEOTIDE SEQUENCE [LARGE SCALE GENOMIC DNA]</scope>
    <source>
        <strain evidence="3">CCM 8937</strain>
    </source>
</reference>
<dbReference type="CDD" id="cd06553">
    <property type="entry name" value="ASCH_Ef3133_like"/>
    <property type="match status" value="1"/>
</dbReference>
<feature type="domain" description="ASCH" evidence="1">
    <location>
        <begin position="27"/>
        <end position="150"/>
    </location>
</feature>
<comment type="caution">
    <text evidence="2">The sequence shown here is derived from an EMBL/GenBank/DDBJ whole genome shotgun (WGS) entry which is preliminary data.</text>
</comment>
<dbReference type="Proteomes" id="UP001597191">
    <property type="component" value="Unassembled WGS sequence"/>
</dbReference>
<dbReference type="PANTHER" id="PTHR39203">
    <property type="entry name" value="CYTOPLASMIC PROTEIN-RELATED"/>
    <property type="match status" value="1"/>
</dbReference>
<protein>
    <submittedName>
        <fullName evidence="2">ASCH domain-containing protein</fullName>
    </submittedName>
</protein>
<dbReference type="Pfam" id="PF04266">
    <property type="entry name" value="ASCH"/>
    <property type="match status" value="1"/>
</dbReference>
<organism evidence="2 3">
    <name type="scientific">Lapidilactobacillus gannanensis</name>
    <dbReference type="NCBI Taxonomy" id="2486002"/>
    <lineage>
        <taxon>Bacteria</taxon>
        <taxon>Bacillati</taxon>
        <taxon>Bacillota</taxon>
        <taxon>Bacilli</taxon>
        <taxon>Lactobacillales</taxon>
        <taxon>Lactobacillaceae</taxon>
        <taxon>Lapidilactobacillus</taxon>
    </lineage>
</organism>
<dbReference type="PIRSF" id="PIRSF021320">
    <property type="entry name" value="DUF984"/>
    <property type="match status" value="1"/>
</dbReference>
<dbReference type="EMBL" id="JBHTOH010000002">
    <property type="protein sequence ID" value="MFD1410054.1"/>
    <property type="molecule type" value="Genomic_DNA"/>
</dbReference>
<dbReference type="Gene3D" id="3.10.400.10">
    <property type="entry name" value="Sulfate adenylyltransferase"/>
    <property type="match status" value="1"/>
</dbReference>
<dbReference type="InterPro" id="IPR009326">
    <property type="entry name" value="DUF984"/>
</dbReference>
<sequence length="159" mass="17828">MVHLSAADYWRRFQEKNSGLSDQFQAWSFGDSPQQADELLALVLSGKKVGTASLYQLYRWTNEPLPQVGDYSIILDGAQQPRCIIQTTKIDVVPFADVTAAHAAAEGEGDLSLDYWREVHWQFFSHESAAARYQFNEQDLVVCELFKVVPGSVALAQTD</sequence>
<dbReference type="RefSeq" id="WP_125650925.1">
    <property type="nucleotide sequence ID" value="NZ_JBHTOH010000002.1"/>
</dbReference>
<gene>
    <name evidence="2" type="ORF">ACFQ4R_00210</name>
</gene>
<accession>A0ABW4BIL8</accession>
<evidence type="ECO:0000313" key="3">
    <source>
        <dbReference type="Proteomes" id="UP001597191"/>
    </source>
</evidence>
<keyword evidence="3" id="KW-1185">Reference proteome</keyword>
<dbReference type="SUPFAM" id="SSF88697">
    <property type="entry name" value="PUA domain-like"/>
    <property type="match status" value="1"/>
</dbReference>
<name>A0ABW4BIL8_9LACO</name>
<evidence type="ECO:0000313" key="2">
    <source>
        <dbReference type="EMBL" id="MFD1410054.1"/>
    </source>
</evidence>
<dbReference type="SMART" id="SM01022">
    <property type="entry name" value="ASCH"/>
    <property type="match status" value="1"/>
</dbReference>